<protein>
    <recommendedName>
        <fullName evidence="3">Peptidase M20 dimerisation domain-containing protein</fullName>
    </recommendedName>
</protein>
<dbReference type="Gene3D" id="3.40.630.10">
    <property type="entry name" value="Zn peptidases"/>
    <property type="match status" value="1"/>
</dbReference>
<dbReference type="SUPFAM" id="SSF55031">
    <property type="entry name" value="Bacterial exopeptidase dimerisation domain"/>
    <property type="match status" value="1"/>
</dbReference>
<keyword evidence="1" id="KW-0472">Membrane</keyword>
<dbReference type="PANTHER" id="PTHR30575:SF0">
    <property type="entry name" value="XAA-ARG DIPEPTIDASE"/>
    <property type="match status" value="1"/>
</dbReference>
<dbReference type="EMBL" id="UINC01000118">
    <property type="protein sequence ID" value="SUZ49461.1"/>
    <property type="molecule type" value="Genomic_DNA"/>
</dbReference>
<keyword evidence="1" id="KW-0812">Transmembrane</keyword>
<feature type="transmembrane region" description="Helical" evidence="1">
    <location>
        <begin position="21"/>
        <end position="37"/>
    </location>
</feature>
<dbReference type="GO" id="GO:0071713">
    <property type="term" value="F:para-aminobenzoyl-glutamate hydrolase activity"/>
    <property type="evidence" value="ECO:0007669"/>
    <property type="project" value="TreeGrafter"/>
</dbReference>
<dbReference type="InterPro" id="IPR052030">
    <property type="entry name" value="Peptidase_M20/M20A_hydrolases"/>
</dbReference>
<sequence length="346" mass="37752">MYRRPDTHVDLGEISMRATHLTPIAVVLAVALVAFVPPQPKQVVTAAGAVAQNPHLEELKREVVVDVESRRDFTQQIVDMIYSFNELGFQEFETQRYVTGILEDHGFSVDRGVAGIPSAWWASWGSGSPVIAIGTDVDGIPQASQKPGVAYREPLVKGAPGHGEGHNAGQALNITAALAVQKIMQREELPGTLVIWPGIAEEQLGAKAHYVRAGLFDNVDIVLYSHVSNSMSVSWGESAGNGLVSVEYLFSGESAHGAGSPWDGRSALDAVELMNIGWNYRREHLRIQQRSHYVITDGGDQPNVVPPTAAVWYFFRETDYPSIMRMWELGNEMSEGAALMTGTTVD</sequence>
<organism evidence="2">
    <name type="scientific">marine metagenome</name>
    <dbReference type="NCBI Taxonomy" id="408172"/>
    <lineage>
        <taxon>unclassified sequences</taxon>
        <taxon>metagenomes</taxon>
        <taxon>ecological metagenomes</taxon>
    </lineage>
</organism>
<feature type="non-terminal residue" evidence="2">
    <location>
        <position position="346"/>
    </location>
</feature>
<name>A0A381N4C2_9ZZZZ</name>
<dbReference type="SUPFAM" id="SSF53187">
    <property type="entry name" value="Zn-dependent exopeptidases"/>
    <property type="match status" value="1"/>
</dbReference>
<reference evidence="2" key="1">
    <citation type="submission" date="2018-05" db="EMBL/GenBank/DDBJ databases">
        <authorList>
            <person name="Lanie J.A."/>
            <person name="Ng W.-L."/>
            <person name="Kazmierczak K.M."/>
            <person name="Andrzejewski T.M."/>
            <person name="Davidsen T.M."/>
            <person name="Wayne K.J."/>
            <person name="Tettelin H."/>
            <person name="Glass J.I."/>
            <person name="Rusch D."/>
            <person name="Podicherti R."/>
            <person name="Tsui H.-C.T."/>
            <person name="Winkler M.E."/>
        </authorList>
    </citation>
    <scope>NUCLEOTIDE SEQUENCE</scope>
</reference>
<dbReference type="Gene3D" id="3.30.70.360">
    <property type="match status" value="1"/>
</dbReference>
<accession>A0A381N4C2</accession>
<proteinExistence type="predicted"/>
<gene>
    <name evidence="2" type="ORF">METZ01_LOCUS2315</name>
</gene>
<dbReference type="GO" id="GO:0046657">
    <property type="term" value="P:folic acid catabolic process"/>
    <property type="evidence" value="ECO:0007669"/>
    <property type="project" value="TreeGrafter"/>
</dbReference>
<evidence type="ECO:0008006" key="3">
    <source>
        <dbReference type="Google" id="ProtNLM"/>
    </source>
</evidence>
<keyword evidence="1" id="KW-1133">Transmembrane helix</keyword>
<dbReference type="GO" id="GO:0016805">
    <property type="term" value="F:dipeptidase activity"/>
    <property type="evidence" value="ECO:0007669"/>
    <property type="project" value="TreeGrafter"/>
</dbReference>
<dbReference type="AlphaFoldDB" id="A0A381N4C2"/>
<dbReference type="InterPro" id="IPR036264">
    <property type="entry name" value="Bact_exopeptidase_dim_dom"/>
</dbReference>
<evidence type="ECO:0000313" key="2">
    <source>
        <dbReference type="EMBL" id="SUZ49461.1"/>
    </source>
</evidence>
<dbReference type="PANTHER" id="PTHR30575">
    <property type="entry name" value="PEPTIDASE M20"/>
    <property type="match status" value="1"/>
</dbReference>
<evidence type="ECO:0000256" key="1">
    <source>
        <dbReference type="SAM" id="Phobius"/>
    </source>
</evidence>
<dbReference type="GO" id="GO:0005737">
    <property type="term" value="C:cytoplasm"/>
    <property type="evidence" value="ECO:0007669"/>
    <property type="project" value="TreeGrafter"/>
</dbReference>